<evidence type="ECO:0000256" key="1">
    <source>
        <dbReference type="SAM" id="MobiDB-lite"/>
    </source>
</evidence>
<reference evidence="2" key="1">
    <citation type="submission" date="2022-07" db="EMBL/GenBank/DDBJ databases">
        <authorList>
            <person name="Trinca V."/>
            <person name="Uliana J.V.C."/>
            <person name="Torres T.T."/>
            <person name="Ward R.J."/>
            <person name="Monesi N."/>
        </authorList>
    </citation>
    <scope>NUCLEOTIDE SEQUENCE</scope>
    <source>
        <strain evidence="2">HSMRA1968</strain>
        <tissue evidence="2">Whole embryos</tissue>
    </source>
</reference>
<evidence type="ECO:0000313" key="2">
    <source>
        <dbReference type="EMBL" id="KAJ6636311.1"/>
    </source>
</evidence>
<evidence type="ECO:0000313" key="3">
    <source>
        <dbReference type="Proteomes" id="UP001151699"/>
    </source>
</evidence>
<sequence length="293" mass="34011">MSNPHEDEISEIIEYITGMRRTFNRKLDDHLFIMEQQNHRIEEQYRIIDEQRVIIDELAWQIRDLRDSVRQVSEQKSSCVCNYENHVSRHRNREKDSIQGNARRDFRIEQIDEEHEDIYEKIDVTNSHAWKPSVTVQKGQQLKNGQTPKYSDVNKPPQNNTNVTINRTTRYIRPANSINGSLERGPDIANSLHDALNRLKIENLAERDSIDEEGTGDILLRSKPFKQFSTNSQRGSSKVLCSMVSDIEQAYLPNEEELDDDNFVRISSRHVVSDAVIDYDDKATSSKRVGIAL</sequence>
<proteinExistence type="predicted"/>
<gene>
    <name evidence="2" type="ORF">Bhyg_14899</name>
</gene>
<protein>
    <submittedName>
        <fullName evidence="2">Uncharacterized protein</fullName>
    </submittedName>
</protein>
<feature type="region of interest" description="Disordered" evidence="1">
    <location>
        <begin position="134"/>
        <end position="163"/>
    </location>
</feature>
<keyword evidence="3" id="KW-1185">Reference proteome</keyword>
<organism evidence="2 3">
    <name type="scientific">Pseudolycoriella hygida</name>
    <dbReference type="NCBI Taxonomy" id="35572"/>
    <lineage>
        <taxon>Eukaryota</taxon>
        <taxon>Metazoa</taxon>
        <taxon>Ecdysozoa</taxon>
        <taxon>Arthropoda</taxon>
        <taxon>Hexapoda</taxon>
        <taxon>Insecta</taxon>
        <taxon>Pterygota</taxon>
        <taxon>Neoptera</taxon>
        <taxon>Endopterygota</taxon>
        <taxon>Diptera</taxon>
        <taxon>Nematocera</taxon>
        <taxon>Sciaroidea</taxon>
        <taxon>Sciaridae</taxon>
        <taxon>Pseudolycoriella</taxon>
    </lineage>
</organism>
<feature type="compositionally biased region" description="Polar residues" evidence="1">
    <location>
        <begin position="134"/>
        <end position="149"/>
    </location>
</feature>
<comment type="caution">
    <text evidence="2">The sequence shown here is derived from an EMBL/GenBank/DDBJ whole genome shotgun (WGS) entry which is preliminary data.</text>
</comment>
<accession>A0A9Q0RXQ5</accession>
<dbReference type="EMBL" id="WJQU01000004">
    <property type="protein sequence ID" value="KAJ6636311.1"/>
    <property type="molecule type" value="Genomic_DNA"/>
</dbReference>
<dbReference type="OrthoDB" id="7763174at2759"/>
<dbReference type="Proteomes" id="UP001151699">
    <property type="component" value="Chromosome C"/>
</dbReference>
<dbReference type="AlphaFoldDB" id="A0A9Q0RXQ5"/>
<name>A0A9Q0RXQ5_9DIPT</name>